<protein>
    <submittedName>
        <fullName evidence="1">RNA polymerase subunit sigma-54</fullName>
    </submittedName>
</protein>
<accession>A0ABT0H2W8</accession>
<dbReference type="EMBL" id="JALNMJ010000038">
    <property type="protein sequence ID" value="MCK7616024.1"/>
    <property type="molecule type" value="Genomic_DNA"/>
</dbReference>
<reference evidence="1" key="1">
    <citation type="submission" date="2022-04" db="EMBL/GenBank/DDBJ databases">
        <title>Roseibium sp. CAU 1639 isolated from mud.</title>
        <authorList>
            <person name="Kim W."/>
        </authorList>
    </citation>
    <scope>NUCLEOTIDE SEQUENCE</scope>
    <source>
        <strain evidence="1">CAU 1639</strain>
    </source>
</reference>
<dbReference type="RefSeq" id="WP_248159962.1">
    <property type="nucleotide sequence ID" value="NZ_JALNMJ010000038.1"/>
</dbReference>
<name>A0ABT0H2W8_9HYPH</name>
<evidence type="ECO:0000313" key="2">
    <source>
        <dbReference type="Proteomes" id="UP001431221"/>
    </source>
</evidence>
<sequence>MNAFDPASSTLSEELPDVAAAKAILTALNQILGEDGQKHVTSQQVVNELLPGAASLRNWFLYLTEDAIGRGELDTADTIQTVLGFQLDHFERGCNIALSIIA</sequence>
<keyword evidence="2" id="KW-1185">Reference proteome</keyword>
<gene>
    <name evidence="1" type="ORF">M0H32_28030</name>
</gene>
<comment type="caution">
    <text evidence="1">The sequence shown here is derived from an EMBL/GenBank/DDBJ whole genome shotgun (WGS) entry which is preliminary data.</text>
</comment>
<evidence type="ECO:0000313" key="1">
    <source>
        <dbReference type="EMBL" id="MCK7616024.1"/>
    </source>
</evidence>
<organism evidence="1 2">
    <name type="scientific">Roseibium sediminicola</name>
    <dbReference type="NCBI Taxonomy" id="2933272"/>
    <lineage>
        <taxon>Bacteria</taxon>
        <taxon>Pseudomonadati</taxon>
        <taxon>Pseudomonadota</taxon>
        <taxon>Alphaproteobacteria</taxon>
        <taxon>Hyphomicrobiales</taxon>
        <taxon>Stappiaceae</taxon>
        <taxon>Roseibium</taxon>
    </lineage>
</organism>
<dbReference type="Proteomes" id="UP001431221">
    <property type="component" value="Unassembled WGS sequence"/>
</dbReference>
<proteinExistence type="predicted"/>